<keyword evidence="6" id="KW-0762">Sugar transport</keyword>
<accession>A0ABZ0PAW1</accession>
<dbReference type="SUPFAM" id="SSF55604">
    <property type="entry name" value="Glucose permease domain IIB"/>
    <property type="match status" value="1"/>
</dbReference>
<dbReference type="EMBL" id="CP137845">
    <property type="protein sequence ID" value="WPB54172.1"/>
    <property type="molecule type" value="Genomic_DNA"/>
</dbReference>
<dbReference type="RefSeq" id="WP_140031693.1">
    <property type="nucleotide sequence ID" value="NZ_CP137845.1"/>
</dbReference>
<evidence type="ECO:0000256" key="1">
    <source>
        <dbReference type="ARBA" id="ARBA00022679"/>
    </source>
</evidence>
<evidence type="ECO:0000313" key="7">
    <source>
        <dbReference type="Proteomes" id="UP001303601"/>
    </source>
</evidence>
<evidence type="ECO:0000256" key="3">
    <source>
        <dbReference type="PROSITE-ProRule" id="PRU00421"/>
    </source>
</evidence>
<dbReference type="Gene3D" id="3.30.1360.60">
    <property type="entry name" value="Glucose permease domain IIB"/>
    <property type="match status" value="1"/>
</dbReference>
<name>A0ABZ0PAW1_9BACT</name>
<protein>
    <submittedName>
        <fullName evidence="6">PTS glucose transporter subunit IIB</fullName>
    </submittedName>
</protein>
<organism evidence="6 7">
    <name type="scientific">Metamycoplasma equirhinis</name>
    <dbReference type="NCBI Taxonomy" id="92402"/>
    <lineage>
        <taxon>Bacteria</taxon>
        <taxon>Bacillati</taxon>
        <taxon>Mycoplasmatota</taxon>
        <taxon>Mycoplasmoidales</taxon>
        <taxon>Metamycoplasmataceae</taxon>
        <taxon>Metamycoplasma</taxon>
    </lineage>
</organism>
<keyword evidence="6" id="KW-0813">Transport</keyword>
<evidence type="ECO:0000313" key="6">
    <source>
        <dbReference type="EMBL" id="WPB54172.1"/>
    </source>
</evidence>
<dbReference type="Proteomes" id="UP001303601">
    <property type="component" value="Chromosome"/>
</dbReference>
<reference evidence="6" key="1">
    <citation type="submission" date="2023-11" db="EMBL/GenBank/DDBJ databases">
        <title>Completed genome sequence of Mycoplasma equirhinis type strain M432/72.</title>
        <authorList>
            <person name="Spergser J."/>
        </authorList>
    </citation>
    <scope>NUCLEOTIDE SEQUENCE [LARGE SCALE GENOMIC DNA]</scope>
    <source>
        <strain evidence="6">M432/72</strain>
    </source>
</reference>
<dbReference type="GeneID" id="94493487"/>
<feature type="transmembrane region" description="Helical" evidence="4">
    <location>
        <begin position="6"/>
        <end position="24"/>
    </location>
</feature>
<keyword evidence="4" id="KW-0472">Membrane</keyword>
<keyword evidence="4" id="KW-0812">Transmembrane</keyword>
<keyword evidence="2" id="KW-0598">Phosphotransferase system</keyword>
<keyword evidence="7" id="KW-1185">Reference proteome</keyword>
<feature type="domain" description="PTS EIIB type-1" evidence="5">
    <location>
        <begin position="44"/>
        <end position="124"/>
    </location>
</feature>
<keyword evidence="4" id="KW-1133">Transmembrane helix</keyword>
<evidence type="ECO:0000256" key="2">
    <source>
        <dbReference type="ARBA" id="ARBA00022683"/>
    </source>
</evidence>
<keyword evidence="1" id="KW-0808">Transferase</keyword>
<evidence type="ECO:0000256" key="4">
    <source>
        <dbReference type="SAM" id="Phobius"/>
    </source>
</evidence>
<evidence type="ECO:0000259" key="5">
    <source>
        <dbReference type="PROSITE" id="PS51098"/>
    </source>
</evidence>
<dbReference type="InterPro" id="IPR001996">
    <property type="entry name" value="PTS_IIB_1"/>
</dbReference>
<sequence length="124" mass="14247">MNSKHKFLYVFLCIITLGFICIYWKRKYRQKATKNYLSTTSELAFDYKIFLLSLGGIKNLQNATASQKIIRIGFIDRALINIDKLKELDGISGINFQSNSISLVVGNSAKYLEEKIKEDIQNDK</sequence>
<comment type="caution">
    <text evidence="3">Lacks conserved residue(s) required for the propagation of feature annotation.</text>
</comment>
<proteinExistence type="predicted"/>
<gene>
    <name evidence="6" type="ORF">R9B83_01210</name>
</gene>
<dbReference type="InterPro" id="IPR036878">
    <property type="entry name" value="Glu_permease_IIB"/>
</dbReference>
<dbReference type="PROSITE" id="PS51098">
    <property type="entry name" value="PTS_EIIB_TYPE_1"/>
    <property type="match status" value="1"/>
</dbReference>